<dbReference type="GO" id="GO:0015833">
    <property type="term" value="P:peptide transport"/>
    <property type="evidence" value="ECO:0007669"/>
    <property type="project" value="TreeGrafter"/>
</dbReference>
<evidence type="ECO:0000313" key="3">
    <source>
        <dbReference type="EMBL" id="NEE15899.1"/>
    </source>
</evidence>
<comment type="caution">
    <text evidence="3">The sequence shown here is derived from an EMBL/GenBank/DDBJ whole genome shotgun (WGS) entry which is preliminary data.</text>
</comment>
<accession>A0A6G3XDL2</accession>
<organism evidence="3">
    <name type="scientific">Streptomyces sp. SID7499</name>
    <dbReference type="NCBI Taxonomy" id="2706086"/>
    <lineage>
        <taxon>Bacteria</taxon>
        <taxon>Bacillati</taxon>
        <taxon>Actinomycetota</taxon>
        <taxon>Actinomycetes</taxon>
        <taxon>Kitasatosporales</taxon>
        <taxon>Streptomycetaceae</taxon>
        <taxon>Streptomyces</taxon>
    </lineage>
</organism>
<protein>
    <submittedName>
        <fullName evidence="3">ABC transporter substrate-binding protein</fullName>
    </submittedName>
</protein>
<gene>
    <name evidence="3" type="ORF">G3M58_56710</name>
</gene>
<dbReference type="PANTHER" id="PTHR30290">
    <property type="entry name" value="PERIPLASMIC BINDING COMPONENT OF ABC TRANSPORTER"/>
    <property type="match status" value="1"/>
</dbReference>
<dbReference type="Gene3D" id="3.10.105.10">
    <property type="entry name" value="Dipeptide-binding Protein, Domain 3"/>
    <property type="match status" value="1"/>
</dbReference>
<dbReference type="GO" id="GO:0043190">
    <property type="term" value="C:ATP-binding cassette (ABC) transporter complex"/>
    <property type="evidence" value="ECO:0007669"/>
    <property type="project" value="InterPro"/>
</dbReference>
<dbReference type="AlphaFoldDB" id="A0A6G3XDL2"/>
<dbReference type="EMBL" id="JAAGMN010005849">
    <property type="protein sequence ID" value="NEE15899.1"/>
    <property type="molecule type" value="Genomic_DNA"/>
</dbReference>
<dbReference type="InterPro" id="IPR039424">
    <property type="entry name" value="SBP_5"/>
</dbReference>
<dbReference type="InterPro" id="IPR030678">
    <property type="entry name" value="Peptide/Ni-bd"/>
</dbReference>
<dbReference type="SUPFAM" id="SSF53850">
    <property type="entry name" value="Periplasmic binding protein-like II"/>
    <property type="match status" value="1"/>
</dbReference>
<dbReference type="PANTHER" id="PTHR30290:SF65">
    <property type="entry name" value="MONOACYL PHOSPHATIDYLINOSITOL TETRAMANNOSIDE-BINDING PROTEIN LPQW-RELATED"/>
    <property type="match status" value="1"/>
</dbReference>
<reference evidence="3" key="1">
    <citation type="submission" date="2020-01" db="EMBL/GenBank/DDBJ databases">
        <title>Insect and environment-associated Actinomycetes.</title>
        <authorList>
            <person name="Currrie C."/>
            <person name="Chevrette M."/>
            <person name="Carlson C."/>
            <person name="Stubbendieck R."/>
            <person name="Wendt-Pienkowski E."/>
        </authorList>
    </citation>
    <scope>NUCLEOTIDE SEQUENCE</scope>
    <source>
        <strain evidence="3">SID7499</strain>
    </source>
</reference>
<dbReference type="Gene3D" id="3.40.190.10">
    <property type="entry name" value="Periplasmic binding protein-like II"/>
    <property type="match status" value="1"/>
</dbReference>
<dbReference type="InterPro" id="IPR000914">
    <property type="entry name" value="SBP_5_dom"/>
</dbReference>
<dbReference type="GO" id="GO:0042597">
    <property type="term" value="C:periplasmic space"/>
    <property type="evidence" value="ECO:0007669"/>
    <property type="project" value="UniProtKB-ARBA"/>
</dbReference>
<dbReference type="PIRSF" id="PIRSF002741">
    <property type="entry name" value="MppA"/>
    <property type="match status" value="1"/>
</dbReference>
<name>A0A6G3XDL2_9ACTN</name>
<evidence type="ECO:0000259" key="2">
    <source>
        <dbReference type="Pfam" id="PF00496"/>
    </source>
</evidence>
<feature type="domain" description="Solute-binding protein family 5" evidence="2">
    <location>
        <begin position="109"/>
        <end position="452"/>
    </location>
</feature>
<sequence>MGFGGSRGRGHPVERRVPLDAYAVQVRHPSIKSRLRFLTALALVPCLTGCFASPGGESSGGGPSGPRLRVALAFPPAENFSPYGADATLLSRLGVTEGLTALDANGAAAPALARSWRREDDRTWRFTLREATFQDGTDVTPAAVAAALTHATKARPAPTALAGVTLSAEPDGDSGVRVTTAAPDPVLPMRLAGPSLAILSPKAYGRKGGRPGAPTPVGTATGPFEITEVNGGASATLDRHDDYWGGLAHASGIDARFVKDGTARANAVRTGDVDIAEAIPAAQATTLDKPTLKEAGTTRTTSLQLNTRTGPFKDPALRAAARTAIDSSALVKGVFEGYADPGIGLFGPAVTWAGSKRVKPAGRAKAVRPDGASITLATYDNRPELPEVAQVVQQRLQKAGFAVKLEVREYSRLESDALAGKFDAFIGARNSLLDTGDPVGVLGSDYTCDGGYNLARLCDKKVDRAVAEAVRTDGTGERQDAAMAAEAAILATDAVVPLAHQQIVAGVSTEVRGVVLDPYERALVSTGTRR</sequence>
<dbReference type="Pfam" id="PF00496">
    <property type="entry name" value="SBP_bac_5"/>
    <property type="match status" value="1"/>
</dbReference>
<dbReference type="GO" id="GO:1904680">
    <property type="term" value="F:peptide transmembrane transporter activity"/>
    <property type="evidence" value="ECO:0007669"/>
    <property type="project" value="TreeGrafter"/>
</dbReference>
<evidence type="ECO:0000256" key="1">
    <source>
        <dbReference type="SAM" id="MobiDB-lite"/>
    </source>
</evidence>
<feature type="region of interest" description="Disordered" evidence="1">
    <location>
        <begin position="203"/>
        <end position="223"/>
    </location>
</feature>
<proteinExistence type="predicted"/>